<dbReference type="PANTHER" id="PTHR11709">
    <property type="entry name" value="MULTI-COPPER OXIDASE"/>
    <property type="match status" value="1"/>
</dbReference>
<feature type="domain" description="Plastocyanin-like" evidence="4">
    <location>
        <begin position="5"/>
        <end position="57"/>
    </location>
</feature>
<dbReference type="GO" id="GO:0016491">
    <property type="term" value="F:oxidoreductase activity"/>
    <property type="evidence" value="ECO:0007669"/>
    <property type="project" value="UniProtKB-KW"/>
</dbReference>
<dbReference type="OrthoDB" id="2121828at2759"/>
<evidence type="ECO:0000313" key="5">
    <source>
        <dbReference type="EMBL" id="KAF5327070.1"/>
    </source>
</evidence>
<evidence type="ECO:0000256" key="3">
    <source>
        <dbReference type="ARBA" id="ARBA00023002"/>
    </source>
</evidence>
<dbReference type="InterPro" id="IPR002355">
    <property type="entry name" value="Cu_oxidase_Cu_BS"/>
</dbReference>
<gene>
    <name evidence="5" type="ORF">D9619_004661</name>
</gene>
<keyword evidence="2" id="KW-0479">Metal-binding</keyword>
<accession>A0A8H5F7X4</accession>
<dbReference type="PANTHER" id="PTHR11709:SF511">
    <property type="entry name" value="LACCASE"/>
    <property type="match status" value="1"/>
</dbReference>
<name>A0A8H5F7X4_9AGAR</name>
<reference evidence="5 6" key="1">
    <citation type="journal article" date="2020" name="ISME J.">
        <title>Uncovering the hidden diversity of litter-decomposition mechanisms in mushroom-forming fungi.</title>
        <authorList>
            <person name="Floudas D."/>
            <person name="Bentzer J."/>
            <person name="Ahren D."/>
            <person name="Johansson T."/>
            <person name="Persson P."/>
            <person name="Tunlid A."/>
        </authorList>
    </citation>
    <scope>NUCLEOTIDE SEQUENCE [LARGE SCALE GENOMIC DNA]</scope>
    <source>
        <strain evidence="5 6">CBS 101986</strain>
    </source>
</reference>
<dbReference type="Pfam" id="PF07731">
    <property type="entry name" value="Cu-oxidase_2"/>
    <property type="match status" value="1"/>
</dbReference>
<dbReference type="InterPro" id="IPR008972">
    <property type="entry name" value="Cupredoxin"/>
</dbReference>
<evidence type="ECO:0000256" key="2">
    <source>
        <dbReference type="ARBA" id="ARBA00022723"/>
    </source>
</evidence>
<dbReference type="SUPFAM" id="SSF49503">
    <property type="entry name" value="Cupredoxins"/>
    <property type="match status" value="1"/>
</dbReference>
<proteinExistence type="inferred from homology"/>
<dbReference type="AlphaFoldDB" id="A0A8H5F7X4"/>
<dbReference type="InterPro" id="IPR045087">
    <property type="entry name" value="Cu-oxidase_fam"/>
</dbReference>
<evidence type="ECO:0000259" key="4">
    <source>
        <dbReference type="Pfam" id="PF07731"/>
    </source>
</evidence>
<dbReference type="PROSITE" id="PS00079">
    <property type="entry name" value="MULTICOPPER_OXIDASE1"/>
    <property type="match status" value="1"/>
</dbReference>
<dbReference type="InterPro" id="IPR033138">
    <property type="entry name" value="Cu_oxidase_CS"/>
</dbReference>
<sequence>MQGPPNYVNPPRRDVVGVSGSTVIIRFRADNPGPWFLHCHIDWHLEAGLAVVFAEAPSAQRSGPQSQIIKQEWLDLCPIYKALPADQQ</sequence>
<evidence type="ECO:0000313" key="6">
    <source>
        <dbReference type="Proteomes" id="UP000567179"/>
    </source>
</evidence>
<dbReference type="GO" id="GO:0005507">
    <property type="term" value="F:copper ion binding"/>
    <property type="evidence" value="ECO:0007669"/>
    <property type="project" value="InterPro"/>
</dbReference>
<organism evidence="5 6">
    <name type="scientific">Psilocybe cf. subviscida</name>
    <dbReference type="NCBI Taxonomy" id="2480587"/>
    <lineage>
        <taxon>Eukaryota</taxon>
        <taxon>Fungi</taxon>
        <taxon>Dikarya</taxon>
        <taxon>Basidiomycota</taxon>
        <taxon>Agaricomycotina</taxon>
        <taxon>Agaricomycetes</taxon>
        <taxon>Agaricomycetidae</taxon>
        <taxon>Agaricales</taxon>
        <taxon>Agaricineae</taxon>
        <taxon>Strophariaceae</taxon>
        <taxon>Psilocybe</taxon>
    </lineage>
</organism>
<dbReference type="PROSITE" id="PS00080">
    <property type="entry name" value="MULTICOPPER_OXIDASE2"/>
    <property type="match status" value="1"/>
</dbReference>
<protein>
    <recommendedName>
        <fullName evidence="4">Plastocyanin-like domain-containing protein</fullName>
    </recommendedName>
</protein>
<comment type="similarity">
    <text evidence="1">Belongs to the multicopper oxidase family.</text>
</comment>
<dbReference type="InterPro" id="IPR011706">
    <property type="entry name" value="Cu-oxidase_C"/>
</dbReference>
<evidence type="ECO:0000256" key="1">
    <source>
        <dbReference type="ARBA" id="ARBA00010609"/>
    </source>
</evidence>
<comment type="caution">
    <text evidence="5">The sequence shown here is derived from an EMBL/GenBank/DDBJ whole genome shotgun (WGS) entry which is preliminary data.</text>
</comment>
<dbReference type="Proteomes" id="UP000567179">
    <property type="component" value="Unassembled WGS sequence"/>
</dbReference>
<keyword evidence="6" id="KW-1185">Reference proteome</keyword>
<dbReference type="Gene3D" id="2.60.40.420">
    <property type="entry name" value="Cupredoxins - blue copper proteins"/>
    <property type="match status" value="1"/>
</dbReference>
<dbReference type="EMBL" id="JAACJJ010000014">
    <property type="protein sequence ID" value="KAF5327070.1"/>
    <property type="molecule type" value="Genomic_DNA"/>
</dbReference>
<keyword evidence="3" id="KW-0560">Oxidoreductase</keyword>